<dbReference type="EMBL" id="CP144098">
    <property type="protein sequence ID" value="WWC86187.1"/>
    <property type="molecule type" value="Genomic_DNA"/>
</dbReference>
<feature type="compositionally biased region" description="Basic and acidic residues" evidence="5">
    <location>
        <begin position="305"/>
        <end position="342"/>
    </location>
</feature>
<name>A0AAX4JMZ2_9TREE</name>
<feature type="compositionally biased region" description="Pro residues" evidence="5">
    <location>
        <begin position="94"/>
        <end position="106"/>
    </location>
</feature>
<feature type="compositionally biased region" description="Low complexity" evidence="5">
    <location>
        <begin position="638"/>
        <end position="648"/>
    </location>
</feature>
<dbReference type="SUPFAM" id="SSF57850">
    <property type="entry name" value="RING/U-box"/>
    <property type="match status" value="1"/>
</dbReference>
<feature type="compositionally biased region" description="Polar residues" evidence="5">
    <location>
        <begin position="24"/>
        <end position="39"/>
    </location>
</feature>
<evidence type="ECO:0000259" key="6">
    <source>
        <dbReference type="PROSITE" id="PS50089"/>
    </source>
</evidence>
<feature type="region of interest" description="Disordered" evidence="5">
    <location>
        <begin position="772"/>
        <end position="798"/>
    </location>
</feature>
<dbReference type="PROSITE" id="PS50089">
    <property type="entry name" value="ZF_RING_2"/>
    <property type="match status" value="1"/>
</dbReference>
<feature type="compositionally biased region" description="Polar residues" evidence="5">
    <location>
        <begin position="416"/>
        <end position="430"/>
    </location>
</feature>
<keyword evidence="3" id="KW-0862">Zinc</keyword>
<dbReference type="Pfam" id="PF13639">
    <property type="entry name" value="zf-RING_2"/>
    <property type="match status" value="1"/>
</dbReference>
<dbReference type="Gene3D" id="3.30.40.10">
    <property type="entry name" value="Zinc/RING finger domain, C3HC4 (zinc finger)"/>
    <property type="match status" value="1"/>
</dbReference>
<feature type="compositionally biased region" description="Low complexity" evidence="5">
    <location>
        <begin position="170"/>
        <end position="194"/>
    </location>
</feature>
<accession>A0AAX4JMZ2</accession>
<feature type="compositionally biased region" description="Polar residues" evidence="5">
    <location>
        <begin position="141"/>
        <end position="153"/>
    </location>
</feature>
<sequence length="955" mass="103084">MSSPSNDRNNNANNNDTTNNSNAETSQNDEAPSQRTFGQPSSSSRSDSPPFTLPFPINVTGPSASRPLPALAPSVISSIFNSLNPSSATNTPPSDSPNPLPIPTSLPPNTSEPPTVEGSTSPASQSTIRAAGAPGGPPVTTFWSFTINPNSDVNFGPPSTHRPLANGDGNSPNTSTTTTNNEGGTQQQPQQAPQRAPPPWIFPPFFNFFMPIRTEPQPNPEKATELLRSLPDVGRSLLMRVDKIIAAQEHDDVIEEEKGWKCGICLEGFDLDSEDVGDEHLDEAKDKEETGEMKKNEEEEQQQNNEDKHKDKRIKLDNNRFESTEEEKKEKENQQKIEEKSKTNNTGVKALPCNHLFHETCLHPWFTTKHTCPSCRLDLDPLQTLNSPSTNTSNLRPAQTGSGGGRRSPHPYARPPNSSTTNNDTSQQESDNQHGPLAGSEGLRRLFQPGGAMFPSVGISGNGNPEEDNGPTITFIFSGSPPAGFNLPGLPPRSNPTQQGNGSATPANPTDSANSDRVEPTVASATANEATEASNTTEPVPPAPSTPGSIFDVPTFFSSPLPMASRASPGPSVEVPLPVSSNVPTSSSASQSDQFATTVSAPPHTDTPSNTPQQEGSSTESPAINTDDRPRPERRPHITIIRTSSPSRSPAPGPDSLPPLGGPPGASSLGLGLGNLPLPPFLFPNMTSRIFNPEQNSPTLLPDQVSTDNGTAPSVNTDQPSISQPQPASEPSSTPTTAPFVPQSLESWAEEKERILGWRCDAPECVYAPSTKENEDTDKVGITDRKGKGKLKEPLSEEEYRHGREMFSLDHSHVQTALSDHNTILKTKLKTETETETETETKVEGTPKPHKVYTATICPHKWHRKCLELSQKSLGRSTKIDDRDNGNNDDAERIWMNCDKCKTEGWTQSASVLKNNNNEEMKVGNAIHGVEKEEEEGYAASEMEVENLMTCDNES</sequence>
<feature type="region of interest" description="Disordered" evidence="5">
    <location>
        <begin position="689"/>
        <end position="740"/>
    </location>
</feature>
<feature type="compositionally biased region" description="Polar residues" evidence="5">
    <location>
        <begin position="689"/>
        <end position="737"/>
    </location>
</feature>
<dbReference type="PANTHER" id="PTHR15710:SF74">
    <property type="entry name" value="RING-TYPE E3 UBIQUITIN TRANSFERASE-RELATED"/>
    <property type="match status" value="1"/>
</dbReference>
<evidence type="ECO:0000256" key="3">
    <source>
        <dbReference type="ARBA" id="ARBA00022833"/>
    </source>
</evidence>
<feature type="compositionally biased region" description="Low complexity" evidence="5">
    <location>
        <begin position="62"/>
        <end position="74"/>
    </location>
</feature>
<feature type="compositionally biased region" description="Low complexity" evidence="5">
    <location>
        <begin position="81"/>
        <end position="93"/>
    </location>
</feature>
<keyword evidence="8" id="KW-1185">Reference proteome</keyword>
<dbReference type="RefSeq" id="XP_066072950.1">
    <property type="nucleotide sequence ID" value="XM_066216853.1"/>
</dbReference>
<proteinExistence type="predicted"/>
<feature type="compositionally biased region" description="Basic and acidic residues" evidence="5">
    <location>
        <begin position="278"/>
        <end position="297"/>
    </location>
</feature>
<feature type="compositionally biased region" description="Polar residues" evidence="5">
    <location>
        <begin position="386"/>
        <end position="400"/>
    </location>
</feature>
<feature type="region of interest" description="Disordered" evidence="5">
    <location>
        <begin position="275"/>
        <end position="348"/>
    </location>
</feature>
<dbReference type="InterPro" id="IPR013083">
    <property type="entry name" value="Znf_RING/FYVE/PHD"/>
</dbReference>
<keyword evidence="2 4" id="KW-0863">Zinc-finger</keyword>
<feature type="compositionally biased region" description="Basic and acidic residues" evidence="5">
    <location>
        <begin position="626"/>
        <end position="636"/>
    </location>
</feature>
<feature type="region of interest" description="Disordered" evidence="5">
    <location>
        <begin position="386"/>
        <end position="668"/>
    </location>
</feature>
<dbReference type="GeneID" id="91091732"/>
<evidence type="ECO:0000313" key="7">
    <source>
        <dbReference type="EMBL" id="WWC86187.1"/>
    </source>
</evidence>
<evidence type="ECO:0000256" key="4">
    <source>
        <dbReference type="PROSITE-ProRule" id="PRU00175"/>
    </source>
</evidence>
<evidence type="ECO:0000313" key="8">
    <source>
        <dbReference type="Proteomes" id="UP001355207"/>
    </source>
</evidence>
<reference evidence="7 8" key="1">
    <citation type="submission" date="2024-01" db="EMBL/GenBank/DDBJ databases">
        <title>Comparative genomics of Cryptococcus and Kwoniella reveals pathogenesis evolution and contrasting modes of karyotype evolution via chromosome fusion or intercentromeric recombination.</title>
        <authorList>
            <person name="Coelho M.A."/>
            <person name="David-Palma M."/>
            <person name="Shea T."/>
            <person name="Bowers K."/>
            <person name="McGinley-Smith S."/>
            <person name="Mohammad A.W."/>
            <person name="Gnirke A."/>
            <person name="Yurkov A.M."/>
            <person name="Nowrousian M."/>
            <person name="Sun S."/>
            <person name="Cuomo C.A."/>
            <person name="Heitman J."/>
        </authorList>
    </citation>
    <scope>NUCLEOTIDE SEQUENCE [LARGE SCALE GENOMIC DNA]</scope>
    <source>
        <strain evidence="7 8">CBS 6074</strain>
    </source>
</reference>
<dbReference type="InterPro" id="IPR001841">
    <property type="entry name" value="Znf_RING"/>
</dbReference>
<dbReference type="AlphaFoldDB" id="A0AAX4JMZ2"/>
<evidence type="ECO:0000256" key="2">
    <source>
        <dbReference type="ARBA" id="ARBA00022771"/>
    </source>
</evidence>
<feature type="compositionally biased region" description="Low complexity" evidence="5">
    <location>
        <begin position="1"/>
        <end position="23"/>
    </location>
</feature>
<keyword evidence="1" id="KW-0479">Metal-binding</keyword>
<feature type="region of interest" description="Disordered" evidence="5">
    <location>
        <begin position="1"/>
        <end position="199"/>
    </location>
</feature>
<feature type="compositionally biased region" description="Low complexity" evidence="5">
    <location>
        <begin position="523"/>
        <end position="538"/>
    </location>
</feature>
<dbReference type="GO" id="GO:0008270">
    <property type="term" value="F:zinc ion binding"/>
    <property type="evidence" value="ECO:0007669"/>
    <property type="project" value="UniProtKB-KW"/>
</dbReference>
<gene>
    <name evidence="7" type="ORF">L201_001060</name>
</gene>
<dbReference type="PANTHER" id="PTHR15710">
    <property type="entry name" value="E3 UBIQUITIN-PROTEIN LIGASE PRAJA"/>
    <property type="match status" value="1"/>
</dbReference>
<feature type="domain" description="RING-type" evidence="6">
    <location>
        <begin position="351"/>
        <end position="376"/>
    </location>
</feature>
<feature type="compositionally biased region" description="Low complexity" evidence="5">
    <location>
        <begin position="40"/>
        <end position="50"/>
    </location>
</feature>
<dbReference type="SMART" id="SM00184">
    <property type="entry name" value="RING"/>
    <property type="match status" value="1"/>
</dbReference>
<feature type="compositionally biased region" description="Low complexity" evidence="5">
    <location>
        <begin position="575"/>
        <end position="592"/>
    </location>
</feature>
<feature type="compositionally biased region" description="Polar residues" evidence="5">
    <location>
        <begin position="593"/>
        <end position="624"/>
    </location>
</feature>
<evidence type="ECO:0000256" key="5">
    <source>
        <dbReference type="SAM" id="MobiDB-lite"/>
    </source>
</evidence>
<feature type="compositionally biased region" description="Polar residues" evidence="5">
    <location>
        <begin position="117"/>
        <end position="128"/>
    </location>
</feature>
<feature type="compositionally biased region" description="Polar residues" evidence="5">
    <location>
        <begin position="495"/>
        <end position="513"/>
    </location>
</feature>
<protein>
    <recommendedName>
        <fullName evidence="6">RING-type domain-containing protein</fullName>
    </recommendedName>
</protein>
<evidence type="ECO:0000256" key="1">
    <source>
        <dbReference type="ARBA" id="ARBA00022723"/>
    </source>
</evidence>
<feature type="compositionally biased region" description="Pro residues" evidence="5">
    <location>
        <begin position="649"/>
        <end position="662"/>
    </location>
</feature>
<dbReference type="Proteomes" id="UP001355207">
    <property type="component" value="Chromosome 1"/>
</dbReference>
<organism evidence="7 8">
    <name type="scientific">Kwoniella dendrophila CBS 6074</name>
    <dbReference type="NCBI Taxonomy" id="1295534"/>
    <lineage>
        <taxon>Eukaryota</taxon>
        <taxon>Fungi</taxon>
        <taxon>Dikarya</taxon>
        <taxon>Basidiomycota</taxon>
        <taxon>Agaricomycotina</taxon>
        <taxon>Tremellomycetes</taxon>
        <taxon>Tremellales</taxon>
        <taxon>Cryptococcaceae</taxon>
        <taxon>Kwoniella</taxon>
    </lineage>
</organism>